<name>A0A7S0BZ60_9STRA</name>
<gene>
    <name evidence="1" type="ORF">PINE0816_LOCUS4024</name>
</gene>
<dbReference type="AlphaFoldDB" id="A0A7S0BZ60"/>
<organism evidence="1">
    <name type="scientific">Proboscia inermis</name>
    <dbReference type="NCBI Taxonomy" id="420281"/>
    <lineage>
        <taxon>Eukaryota</taxon>
        <taxon>Sar</taxon>
        <taxon>Stramenopiles</taxon>
        <taxon>Ochrophyta</taxon>
        <taxon>Bacillariophyta</taxon>
        <taxon>Coscinodiscophyceae</taxon>
        <taxon>Rhizosoleniophycidae</taxon>
        <taxon>Rhizosoleniales</taxon>
        <taxon>Rhizosoleniaceae</taxon>
        <taxon>Proboscia</taxon>
    </lineage>
</organism>
<evidence type="ECO:0000313" key="1">
    <source>
        <dbReference type="EMBL" id="CAD8407904.1"/>
    </source>
</evidence>
<dbReference type="EMBL" id="HBEL01008423">
    <property type="protein sequence ID" value="CAD8407904.1"/>
    <property type="molecule type" value="Transcribed_RNA"/>
</dbReference>
<protein>
    <submittedName>
        <fullName evidence="1">Uncharacterized protein</fullName>
    </submittedName>
</protein>
<sequence>MTFVRDAVTKYISGRMFVNKGHSKSWYIENLTKDINRDFERKEYHFRYENYLITPAQRESYRRNNITLSLEDKTELIIHNLLEYNVIIGVVERMSDSMELLKHYIDPINKMESLFVKYGMKDPVTGEIVRPKEKNTSPVSTSVVLAEIKNDKKLYEKLVEIVKYEQRITDFAVGLHSRQYNMIEKMGAT</sequence>
<reference evidence="1" key="1">
    <citation type="submission" date="2021-01" db="EMBL/GenBank/DDBJ databases">
        <authorList>
            <person name="Corre E."/>
            <person name="Pelletier E."/>
            <person name="Niang G."/>
            <person name="Scheremetjew M."/>
            <person name="Finn R."/>
            <person name="Kale V."/>
            <person name="Holt S."/>
            <person name="Cochrane G."/>
            <person name="Meng A."/>
            <person name="Brown T."/>
            <person name="Cohen L."/>
        </authorList>
    </citation>
    <scope>NUCLEOTIDE SEQUENCE</scope>
    <source>
        <strain evidence="1">CCAP1064/1</strain>
    </source>
</reference>
<dbReference type="Gene3D" id="3.40.50.300">
    <property type="entry name" value="P-loop containing nucleotide triphosphate hydrolases"/>
    <property type="match status" value="1"/>
</dbReference>
<dbReference type="InterPro" id="IPR027417">
    <property type="entry name" value="P-loop_NTPase"/>
</dbReference>
<accession>A0A7S0BZ60</accession>
<proteinExistence type="predicted"/>